<dbReference type="PANTHER" id="PTHR43214:SF43">
    <property type="entry name" value="TWO-COMPONENT RESPONSE REGULATOR"/>
    <property type="match status" value="1"/>
</dbReference>
<keyword evidence="5" id="KW-1185">Reference proteome</keyword>
<feature type="compositionally biased region" description="Basic and acidic residues" evidence="2">
    <location>
        <begin position="1"/>
        <end position="11"/>
    </location>
</feature>
<dbReference type="InterPro" id="IPR011990">
    <property type="entry name" value="TPR-like_helical_dom_sf"/>
</dbReference>
<dbReference type="SMART" id="SM00421">
    <property type="entry name" value="HTH_LUXR"/>
    <property type="match status" value="1"/>
</dbReference>
<dbReference type="Gene3D" id="1.10.10.10">
    <property type="entry name" value="Winged helix-like DNA-binding domain superfamily/Winged helix DNA-binding domain"/>
    <property type="match status" value="1"/>
</dbReference>
<dbReference type="InterPro" id="IPR000792">
    <property type="entry name" value="Tscrpt_reg_LuxR_C"/>
</dbReference>
<reference evidence="4 5" key="1">
    <citation type="submission" date="2019-02" db="EMBL/GenBank/DDBJ databases">
        <title>Kribbella capetownensis sp. nov. and Kribbella speibonae sp. nov., isolated from soil.</title>
        <authorList>
            <person name="Curtis S.M."/>
            <person name="Norton I."/>
            <person name="Everest G.J."/>
            <person name="Meyers P.R."/>
        </authorList>
    </citation>
    <scope>NUCLEOTIDE SEQUENCE [LARGE SCALE GENOMIC DNA]</scope>
    <source>
        <strain evidence="4 5">YM53</strain>
    </source>
</reference>
<proteinExistence type="predicted"/>
<feature type="domain" description="HTH luxR-type" evidence="3">
    <location>
        <begin position="553"/>
        <end position="618"/>
    </location>
</feature>
<dbReference type="OrthoDB" id="27092at2"/>
<dbReference type="PRINTS" id="PR00038">
    <property type="entry name" value="HTHLUXR"/>
</dbReference>
<dbReference type="InterPro" id="IPR039420">
    <property type="entry name" value="WalR-like"/>
</dbReference>
<protein>
    <submittedName>
        <fullName evidence="4">Response regulator transcription factor</fullName>
    </submittedName>
</protein>
<comment type="caution">
    <text evidence="4">The sequence shown here is derived from an EMBL/GenBank/DDBJ whole genome shotgun (WGS) entry which is preliminary data.</text>
</comment>
<name>A0A4V2M6N8_9ACTN</name>
<dbReference type="PANTHER" id="PTHR43214">
    <property type="entry name" value="TWO-COMPONENT RESPONSE REGULATOR"/>
    <property type="match status" value="1"/>
</dbReference>
<dbReference type="GO" id="GO:0006355">
    <property type="term" value="P:regulation of DNA-templated transcription"/>
    <property type="evidence" value="ECO:0007669"/>
    <property type="project" value="InterPro"/>
</dbReference>
<feature type="region of interest" description="Disordered" evidence="2">
    <location>
        <begin position="1"/>
        <end position="27"/>
    </location>
</feature>
<dbReference type="PROSITE" id="PS00622">
    <property type="entry name" value="HTH_LUXR_1"/>
    <property type="match status" value="1"/>
</dbReference>
<gene>
    <name evidence="4" type="ORF">E0H75_33055</name>
</gene>
<keyword evidence="1" id="KW-0238">DNA-binding</keyword>
<evidence type="ECO:0000256" key="2">
    <source>
        <dbReference type="SAM" id="MobiDB-lite"/>
    </source>
</evidence>
<dbReference type="Pfam" id="PF00196">
    <property type="entry name" value="GerE"/>
    <property type="match status" value="1"/>
</dbReference>
<dbReference type="Proteomes" id="UP000293342">
    <property type="component" value="Unassembled WGS sequence"/>
</dbReference>
<dbReference type="CDD" id="cd06170">
    <property type="entry name" value="LuxR_C_like"/>
    <property type="match status" value="1"/>
</dbReference>
<dbReference type="EMBL" id="SJKD01000009">
    <property type="protein sequence ID" value="TCC44412.1"/>
    <property type="molecule type" value="Genomic_DNA"/>
</dbReference>
<organism evidence="4 5">
    <name type="scientific">Kribbella capetownensis</name>
    <dbReference type="NCBI Taxonomy" id="1572659"/>
    <lineage>
        <taxon>Bacteria</taxon>
        <taxon>Bacillati</taxon>
        <taxon>Actinomycetota</taxon>
        <taxon>Actinomycetes</taxon>
        <taxon>Propionibacteriales</taxon>
        <taxon>Kribbellaceae</taxon>
        <taxon>Kribbella</taxon>
    </lineage>
</organism>
<dbReference type="Gene3D" id="1.25.40.10">
    <property type="entry name" value="Tetratricopeptide repeat domain"/>
    <property type="match status" value="2"/>
</dbReference>
<dbReference type="AlphaFoldDB" id="A0A4V2M6N8"/>
<dbReference type="GO" id="GO:0003677">
    <property type="term" value="F:DNA binding"/>
    <property type="evidence" value="ECO:0007669"/>
    <property type="project" value="UniProtKB-KW"/>
</dbReference>
<dbReference type="SUPFAM" id="SSF46894">
    <property type="entry name" value="C-terminal effector domain of the bipartite response regulators"/>
    <property type="match status" value="1"/>
</dbReference>
<evidence type="ECO:0000313" key="4">
    <source>
        <dbReference type="EMBL" id="TCC44412.1"/>
    </source>
</evidence>
<evidence type="ECO:0000259" key="3">
    <source>
        <dbReference type="PROSITE" id="PS50043"/>
    </source>
</evidence>
<accession>A0A4V2M6N8</accession>
<dbReference type="InterPro" id="IPR016032">
    <property type="entry name" value="Sig_transdc_resp-reg_C-effctor"/>
</dbReference>
<dbReference type="InterPro" id="IPR036388">
    <property type="entry name" value="WH-like_DNA-bd_sf"/>
</dbReference>
<dbReference type="PROSITE" id="PS50043">
    <property type="entry name" value="HTH_LUXR_2"/>
    <property type="match status" value="1"/>
</dbReference>
<sequence>MTGLLSRDDCRPQPASPPPAPRRGPRSWRDCAESCPVLPSVGVECPGLRSEPPRRWGRTRNCLFPGDRGAFTVEAVEGIDGLLATGAKALGEGDWSAARAVFAEAVGISATARGLAGLGDAQWWLGDVPAAFSCWERAYALYRQSDPADAVFVALGLSLSYDANFGDRAAAQGWAARAVRIASEVAEPVLVAWASLARASSGDDPELAAAWSEAAYDVAAVAEDRDLELCALSIWGAALIDLGQVLEGTALLDEALAGALGGEGARPDTVVLTSCLLMRSCVRGADFLRVVQWMRSLDEFIDRYGCPYLHSTCRAAYGAVLVSTGDWPRAENELTAAAALARNSLPAVQAEAAALLAELRLGQGRVAEARQLLAGFEDRPVVRPVLAAVHLAAGDAAMAESLVRRQLVDANPLEAARLREVLGEACLARGDAAGAAVEAEHLSALGTTTDSGLIAARAARLCGRVLLAQAEADVAVRRLSAALTWFGLLEMPVEVARTRMLLAEALCAEGGSAPAVAEARMALTVFEDVGASRDADAAAAWLRAAGVSAARSGPRGLGLLTKRERDVLAVLADGLPNPEIAARLYISRRTVEHHVASILSKLGVRNRTEAAAYLTRLEE</sequence>
<evidence type="ECO:0000256" key="1">
    <source>
        <dbReference type="ARBA" id="ARBA00023125"/>
    </source>
</evidence>
<evidence type="ECO:0000313" key="5">
    <source>
        <dbReference type="Proteomes" id="UP000293342"/>
    </source>
</evidence>